<dbReference type="OrthoDB" id="7210484at2"/>
<comment type="caution">
    <text evidence="2">The sequence shown here is derived from an EMBL/GenBank/DDBJ whole genome shotgun (WGS) entry which is preliminary data.</text>
</comment>
<sequence length="113" mass="12945">MINLLFVCSRNQLRSPTAEAMWRRRPGFAVLSAGTSPHARRPIGPADIRWADVIFVMEAKHQHRLQAAYARLLEHKRLHCLDIPDDYRCMDPLLMDLLDAKVAAYLGQLPAKR</sequence>
<organism evidence="2 3">
    <name type="scientific">Stenotrophomonas beteli</name>
    <dbReference type="NCBI Taxonomy" id="3384461"/>
    <lineage>
        <taxon>Bacteria</taxon>
        <taxon>Pseudomonadati</taxon>
        <taxon>Pseudomonadota</taxon>
        <taxon>Gammaproteobacteria</taxon>
        <taxon>Lysobacterales</taxon>
        <taxon>Lysobacteraceae</taxon>
        <taxon>Stenotrophomonas</taxon>
        <taxon>Stenotrophomonas maltophilia group</taxon>
    </lineage>
</organism>
<dbReference type="Proteomes" id="UP000051757">
    <property type="component" value="Unassembled WGS sequence"/>
</dbReference>
<dbReference type="InterPro" id="IPR036196">
    <property type="entry name" value="Ptyr_pPase_sf"/>
</dbReference>
<proteinExistence type="predicted"/>
<dbReference type="SMART" id="SM00226">
    <property type="entry name" value="LMWPc"/>
    <property type="match status" value="1"/>
</dbReference>
<dbReference type="InterPro" id="IPR023485">
    <property type="entry name" value="Ptyr_pPase"/>
</dbReference>
<dbReference type="Pfam" id="PF01451">
    <property type="entry name" value="LMWPc"/>
    <property type="match status" value="1"/>
</dbReference>
<dbReference type="EMBL" id="LLXV01000013">
    <property type="protein sequence ID" value="KRG52722.1"/>
    <property type="molecule type" value="Genomic_DNA"/>
</dbReference>
<reference evidence="2 3" key="1">
    <citation type="journal article" date="2016" name="Front. Microbiol.">
        <title>Genome Sequence of Type Strains of Genus Stenotrophomonas.</title>
        <authorList>
            <person name="Patil P.P."/>
            <person name="Midha S."/>
            <person name="Kumar S."/>
            <person name="Patil P.B."/>
        </authorList>
    </citation>
    <scope>NUCLEOTIDE SEQUENCE [LARGE SCALE GENOMIC DNA]</scope>
    <source>
        <strain evidence="2 3">LMG 978</strain>
    </source>
</reference>
<dbReference type="Gene3D" id="3.40.50.2300">
    <property type="match status" value="2"/>
</dbReference>
<protein>
    <submittedName>
        <fullName evidence="2">Phosphotyrosine protein phosphatase</fullName>
    </submittedName>
</protein>
<dbReference type="AlphaFoldDB" id="A0A0R0BEB4"/>
<accession>A0A0R0BEB4</accession>
<keyword evidence="3" id="KW-1185">Reference proteome</keyword>
<gene>
    <name evidence="2" type="ORF">ARC23_04275</name>
</gene>
<dbReference type="InterPro" id="IPR016919">
    <property type="entry name" value="UCP029416_PTP"/>
</dbReference>
<evidence type="ECO:0000313" key="3">
    <source>
        <dbReference type="Proteomes" id="UP000051757"/>
    </source>
</evidence>
<dbReference type="PIRSF" id="PIRSF029416">
    <property type="entry name" value="UCP029416_PTP"/>
    <property type="match status" value="1"/>
</dbReference>
<name>A0A0R0BEB4_9GAMM</name>
<evidence type="ECO:0000313" key="2">
    <source>
        <dbReference type="EMBL" id="KRG52722.1"/>
    </source>
</evidence>
<evidence type="ECO:0000259" key="1">
    <source>
        <dbReference type="SMART" id="SM00226"/>
    </source>
</evidence>
<feature type="domain" description="Phosphotyrosine protein phosphatase I" evidence="1">
    <location>
        <begin position="2"/>
        <end position="108"/>
    </location>
</feature>
<dbReference type="SUPFAM" id="SSF52788">
    <property type="entry name" value="Phosphotyrosine protein phosphatases I"/>
    <property type="match status" value="1"/>
</dbReference>